<dbReference type="InterPro" id="IPR029071">
    <property type="entry name" value="Ubiquitin-like_domsf"/>
</dbReference>
<dbReference type="Proteomes" id="UP000037460">
    <property type="component" value="Unassembled WGS sequence"/>
</dbReference>
<feature type="compositionally biased region" description="Low complexity" evidence="1">
    <location>
        <begin position="45"/>
        <end position="73"/>
    </location>
</feature>
<dbReference type="InterPro" id="IPR036241">
    <property type="entry name" value="NSFL1C_SEP_dom_sf"/>
</dbReference>
<evidence type="ECO:0000313" key="5">
    <source>
        <dbReference type="Proteomes" id="UP000037460"/>
    </source>
</evidence>
<dbReference type="GO" id="GO:0043161">
    <property type="term" value="P:proteasome-mediated ubiquitin-dependent protein catabolic process"/>
    <property type="evidence" value="ECO:0007669"/>
    <property type="project" value="TreeGrafter"/>
</dbReference>
<feature type="compositionally biased region" description="Low complexity" evidence="1">
    <location>
        <begin position="136"/>
        <end position="145"/>
    </location>
</feature>
<dbReference type="InterPro" id="IPR001012">
    <property type="entry name" value="UBX_dom"/>
</dbReference>
<dbReference type="PROSITE" id="PS51399">
    <property type="entry name" value="SEP"/>
    <property type="match status" value="1"/>
</dbReference>
<dbReference type="Gene3D" id="3.10.20.90">
    <property type="entry name" value="Phosphatidylinositol 3-kinase Catalytic Subunit, Chain A, domain 1"/>
    <property type="match status" value="1"/>
</dbReference>
<dbReference type="GO" id="GO:0043130">
    <property type="term" value="F:ubiquitin binding"/>
    <property type="evidence" value="ECO:0007669"/>
    <property type="project" value="TreeGrafter"/>
</dbReference>
<feature type="domain" description="SEP" evidence="3">
    <location>
        <begin position="195"/>
        <end position="262"/>
    </location>
</feature>
<protein>
    <submittedName>
        <fullName evidence="4">Ubx domain-containing protein 11-like protein</fullName>
    </submittedName>
</protein>
<proteinExistence type="predicted"/>
<dbReference type="SUPFAM" id="SSF54236">
    <property type="entry name" value="Ubiquitin-like"/>
    <property type="match status" value="1"/>
</dbReference>
<dbReference type="EMBL" id="JWZX01002944">
    <property type="protein sequence ID" value="KOO25674.1"/>
    <property type="molecule type" value="Genomic_DNA"/>
</dbReference>
<accession>A0A0M0JGG6</accession>
<dbReference type="InterPro" id="IPR012989">
    <property type="entry name" value="SEP_domain"/>
</dbReference>
<keyword evidence="5" id="KW-1185">Reference proteome</keyword>
<dbReference type="Pfam" id="PF08059">
    <property type="entry name" value="SEP"/>
    <property type="match status" value="1"/>
</dbReference>
<evidence type="ECO:0000256" key="1">
    <source>
        <dbReference type="SAM" id="MobiDB-lite"/>
    </source>
</evidence>
<feature type="domain" description="UBX" evidence="2">
    <location>
        <begin position="382"/>
        <end position="457"/>
    </location>
</feature>
<dbReference type="Pfam" id="PF00789">
    <property type="entry name" value="UBX"/>
    <property type="match status" value="1"/>
</dbReference>
<gene>
    <name evidence="4" type="ORF">Ctob_006665</name>
</gene>
<dbReference type="OrthoDB" id="25887at2759"/>
<dbReference type="AlphaFoldDB" id="A0A0M0JGG6"/>
<sequence length="463" mass="47484">MGRPESDLRKRDSEIQRLQRENRSLQQENREMHRFLADYGLQWVGGSERSTPRGESSPSTGSSVTSSSAPSRPQTASGDEASAPATAQPRNRFAGGSHAPVPARASAKEPQPPSSSSGPNSGGCSGKPPREVAALPADSAVAEAGSAGGAPSGCSAGSPPDMERVRRAVQELNALADGTGGEVVRRRDGTYTLATPSLNLTFWLDGLQLDEAPVRPYARSDCIAFLRDLLDGFFPYELKHAYPEGVTFTLAEHTHRRHGSAAPQQPHDWGLGRRLDSRGDGRVAPLSALFGADGAARATARAVVADAAGVGEGTAAGGDPTARAARESAALPKAATMAAHTAAERAGPARTPEPLSIGCGSGGSGSGVGSGVGSVREMDLGCKLQIKGSNGGVACVLSMAPTTTLAELRRAIITSDVSIVPSGASFTLHTAFPAKLLDDEGSTLVALGLVPSASLCVRITKAA</sequence>
<feature type="compositionally biased region" description="Basic and acidic residues" evidence="1">
    <location>
        <begin position="1"/>
        <end position="36"/>
    </location>
</feature>
<comment type="caution">
    <text evidence="4">The sequence shown here is derived from an EMBL/GenBank/DDBJ whole genome shotgun (WGS) entry which is preliminary data.</text>
</comment>
<dbReference type="SUPFAM" id="SSF102848">
    <property type="entry name" value="NSFL1 (p97 ATPase) cofactor p47, SEP domain"/>
    <property type="match status" value="1"/>
</dbReference>
<dbReference type="Gene3D" id="3.30.420.210">
    <property type="entry name" value="SEP domain"/>
    <property type="match status" value="1"/>
</dbReference>
<dbReference type="PROSITE" id="PS50033">
    <property type="entry name" value="UBX"/>
    <property type="match status" value="1"/>
</dbReference>
<organism evidence="4 5">
    <name type="scientific">Chrysochromulina tobinii</name>
    <dbReference type="NCBI Taxonomy" id="1460289"/>
    <lineage>
        <taxon>Eukaryota</taxon>
        <taxon>Haptista</taxon>
        <taxon>Haptophyta</taxon>
        <taxon>Prymnesiophyceae</taxon>
        <taxon>Prymnesiales</taxon>
        <taxon>Chrysochromulinaceae</taxon>
        <taxon>Chrysochromulina</taxon>
    </lineage>
</organism>
<evidence type="ECO:0000313" key="4">
    <source>
        <dbReference type="EMBL" id="KOO25674.1"/>
    </source>
</evidence>
<name>A0A0M0JGG6_9EUKA</name>
<feature type="region of interest" description="Disordered" evidence="1">
    <location>
        <begin position="1"/>
        <end position="161"/>
    </location>
</feature>
<dbReference type="PANTHER" id="PTHR23333">
    <property type="entry name" value="UBX DOMAIN CONTAINING PROTEIN"/>
    <property type="match status" value="1"/>
</dbReference>
<evidence type="ECO:0000259" key="3">
    <source>
        <dbReference type="PROSITE" id="PS51399"/>
    </source>
</evidence>
<dbReference type="PANTHER" id="PTHR23333:SF4">
    <property type="entry name" value="UBX DOMAIN-CONTAINING PROTEIN 11"/>
    <property type="match status" value="1"/>
</dbReference>
<reference evidence="5" key="1">
    <citation type="journal article" date="2015" name="PLoS Genet.">
        <title>Genome Sequence and Transcriptome Analyses of Chrysochromulina tobin: Metabolic Tools for Enhanced Algal Fitness in the Prominent Order Prymnesiales (Haptophyceae).</title>
        <authorList>
            <person name="Hovde B.T."/>
            <person name="Deodato C.R."/>
            <person name="Hunsperger H.M."/>
            <person name="Ryken S.A."/>
            <person name="Yost W."/>
            <person name="Jha R.K."/>
            <person name="Patterson J."/>
            <person name="Monnat R.J. Jr."/>
            <person name="Barlow S.B."/>
            <person name="Starkenburg S.R."/>
            <person name="Cattolico R.A."/>
        </authorList>
    </citation>
    <scope>NUCLEOTIDE SEQUENCE</scope>
    <source>
        <strain evidence="5">CCMP291</strain>
    </source>
</reference>
<evidence type="ECO:0000259" key="2">
    <source>
        <dbReference type="PROSITE" id="PS50033"/>
    </source>
</evidence>